<comment type="subunit">
    <text evidence="14">Homodimer.</text>
</comment>
<keyword evidence="14" id="KW-0511">Multifunctional enzyme</keyword>
<keyword evidence="5 14" id="KW-0808">Transferase</keyword>
<dbReference type="NCBIfam" id="NF006829">
    <property type="entry name" value="PRK09352.1"/>
    <property type="match status" value="1"/>
</dbReference>
<reference evidence="17 18" key="1">
    <citation type="journal article" date="2013" name="Genome Announc.">
        <title>Draft Genome Sequence of the Cellulolytic, Mesophilic, Anaerobic Bacterium Clostridium termitidis Strain CT1112 (DSM 5398).</title>
        <authorList>
            <person name="Lal S."/>
            <person name="Ramachandran U."/>
            <person name="Zhang X."/>
            <person name="Munir R."/>
            <person name="Sparling R."/>
            <person name="Levin D.B."/>
        </authorList>
    </citation>
    <scope>NUCLEOTIDE SEQUENCE [LARGE SCALE GENOMIC DNA]</scope>
    <source>
        <strain evidence="17 18">CT1112</strain>
    </source>
</reference>
<dbReference type="NCBIfam" id="TIGR00747">
    <property type="entry name" value="fabH"/>
    <property type="match status" value="1"/>
</dbReference>
<evidence type="ECO:0000313" key="17">
    <source>
        <dbReference type="EMBL" id="EMS71802.1"/>
    </source>
</evidence>
<evidence type="ECO:0000256" key="11">
    <source>
        <dbReference type="ARBA" id="ARBA00052407"/>
    </source>
</evidence>
<dbReference type="GO" id="GO:0004315">
    <property type="term" value="F:3-oxoacyl-[acyl-carrier-protein] synthase activity"/>
    <property type="evidence" value="ECO:0007669"/>
    <property type="project" value="InterPro"/>
</dbReference>
<dbReference type="EC" id="2.3.1.180" evidence="14"/>
<evidence type="ECO:0000256" key="1">
    <source>
        <dbReference type="ARBA" id="ARBA00005194"/>
    </source>
</evidence>
<evidence type="ECO:0000256" key="14">
    <source>
        <dbReference type="HAMAP-Rule" id="MF_01815"/>
    </source>
</evidence>
<dbReference type="EMBL" id="AORV01000033">
    <property type="protein sequence ID" value="EMS71802.1"/>
    <property type="molecule type" value="Genomic_DNA"/>
</dbReference>
<keyword evidence="8 14" id="KW-0275">Fatty acid biosynthesis</keyword>
<dbReference type="GO" id="GO:0044550">
    <property type="term" value="P:secondary metabolite biosynthetic process"/>
    <property type="evidence" value="ECO:0007669"/>
    <property type="project" value="TreeGrafter"/>
</dbReference>
<accession>S0FJA5</accession>
<dbReference type="RefSeq" id="WP_004625783.1">
    <property type="nucleotide sequence ID" value="NZ_AORV01000033.1"/>
</dbReference>
<dbReference type="eggNOG" id="COG0332">
    <property type="taxonomic scope" value="Bacteria"/>
</dbReference>
<dbReference type="UniPathway" id="UPA00094"/>
<feature type="domain" description="Beta-ketoacyl-[acyl-carrier-protein] synthase III C-terminal" evidence="15">
    <location>
        <begin position="237"/>
        <end position="326"/>
    </location>
</feature>
<evidence type="ECO:0000256" key="6">
    <source>
        <dbReference type="ARBA" id="ARBA00022832"/>
    </source>
</evidence>
<keyword evidence="9 14" id="KW-0012">Acyltransferase</keyword>
<evidence type="ECO:0000256" key="2">
    <source>
        <dbReference type="ARBA" id="ARBA00008642"/>
    </source>
</evidence>
<dbReference type="PANTHER" id="PTHR34069">
    <property type="entry name" value="3-OXOACYL-[ACYL-CARRIER-PROTEIN] SYNTHASE 3"/>
    <property type="match status" value="1"/>
</dbReference>
<evidence type="ECO:0000256" key="5">
    <source>
        <dbReference type="ARBA" id="ARBA00022679"/>
    </source>
</evidence>
<dbReference type="InterPro" id="IPR016039">
    <property type="entry name" value="Thiolase-like"/>
</dbReference>
<comment type="function">
    <text evidence="14">Catalyzes the condensation reaction of fatty acid synthesis by the addition to an acyl acceptor of two carbons from malonyl-ACP. Catalyzes the first condensation reaction which initiates fatty acid synthesis and may therefore play a role in governing the total rate of fatty acid production. Possesses both acetoacetyl-ACP synthase and acetyl transacylase activities. Its substrate specificity determines the biosynthesis of branched-chain and/or straight-chain of fatty acids.</text>
</comment>
<comment type="catalytic activity">
    <reaction evidence="13">
        <text>3-methylbutanoyl-CoA + malonyl-[ACP] + H(+) = 5-methyl-3-oxohexanoyl-[ACP] + CO2 + CoA</text>
        <dbReference type="Rhea" id="RHEA:42272"/>
        <dbReference type="Rhea" id="RHEA-COMP:9623"/>
        <dbReference type="Rhea" id="RHEA-COMP:9941"/>
        <dbReference type="ChEBI" id="CHEBI:15378"/>
        <dbReference type="ChEBI" id="CHEBI:16526"/>
        <dbReference type="ChEBI" id="CHEBI:57287"/>
        <dbReference type="ChEBI" id="CHEBI:57345"/>
        <dbReference type="ChEBI" id="CHEBI:78449"/>
        <dbReference type="ChEBI" id="CHEBI:78822"/>
        <dbReference type="EC" id="2.3.1.300"/>
    </reaction>
    <physiologicalReaction direction="left-to-right" evidence="13">
        <dbReference type="Rhea" id="RHEA:42273"/>
    </physiologicalReaction>
</comment>
<comment type="catalytic activity">
    <reaction evidence="10">
        <text>malonyl-[ACP] + acetyl-CoA + H(+) = 3-oxobutanoyl-[ACP] + CO2 + CoA</text>
        <dbReference type="Rhea" id="RHEA:12080"/>
        <dbReference type="Rhea" id="RHEA-COMP:9623"/>
        <dbReference type="Rhea" id="RHEA-COMP:9625"/>
        <dbReference type="ChEBI" id="CHEBI:15378"/>
        <dbReference type="ChEBI" id="CHEBI:16526"/>
        <dbReference type="ChEBI" id="CHEBI:57287"/>
        <dbReference type="ChEBI" id="CHEBI:57288"/>
        <dbReference type="ChEBI" id="CHEBI:78449"/>
        <dbReference type="ChEBI" id="CHEBI:78450"/>
        <dbReference type="EC" id="2.3.1.180"/>
    </reaction>
    <physiologicalReaction direction="left-to-right" evidence="10">
        <dbReference type="Rhea" id="RHEA:12081"/>
    </physiologicalReaction>
</comment>
<keyword evidence="3 14" id="KW-0963">Cytoplasm</keyword>
<dbReference type="InterPro" id="IPR013747">
    <property type="entry name" value="ACP_syn_III_C"/>
</dbReference>
<feature type="active site" evidence="14">
    <location>
        <position position="116"/>
    </location>
</feature>
<evidence type="ECO:0000256" key="13">
    <source>
        <dbReference type="ARBA" id="ARBA00052985"/>
    </source>
</evidence>
<dbReference type="AlphaFoldDB" id="S0FJA5"/>
<dbReference type="GO" id="GO:0033818">
    <property type="term" value="F:beta-ketoacyl-acyl-carrier-protein synthase III activity"/>
    <property type="evidence" value="ECO:0007669"/>
    <property type="project" value="UniProtKB-UniRule"/>
</dbReference>
<evidence type="ECO:0000313" key="18">
    <source>
        <dbReference type="Proteomes" id="UP000014155"/>
    </source>
</evidence>
<evidence type="ECO:0000256" key="8">
    <source>
        <dbReference type="ARBA" id="ARBA00023160"/>
    </source>
</evidence>
<evidence type="ECO:0000256" key="9">
    <source>
        <dbReference type="ARBA" id="ARBA00023315"/>
    </source>
</evidence>
<feature type="region of interest" description="ACP-binding" evidence="14">
    <location>
        <begin position="254"/>
        <end position="258"/>
    </location>
</feature>
<dbReference type="Proteomes" id="UP000014155">
    <property type="component" value="Unassembled WGS sequence"/>
</dbReference>
<comment type="similarity">
    <text evidence="2 14">Belongs to the thiolase-like superfamily. FabH family.</text>
</comment>
<comment type="subcellular location">
    <subcellularLocation>
        <location evidence="14">Cytoplasm</location>
    </subcellularLocation>
</comment>
<name>S0FJA5_RUMCE</name>
<organism evidence="17 18">
    <name type="scientific">Ruminiclostridium cellobioparum subsp. termitidis CT1112</name>
    <dbReference type="NCBI Taxonomy" id="1195236"/>
    <lineage>
        <taxon>Bacteria</taxon>
        <taxon>Bacillati</taxon>
        <taxon>Bacillota</taxon>
        <taxon>Clostridia</taxon>
        <taxon>Eubacteriales</taxon>
        <taxon>Oscillospiraceae</taxon>
        <taxon>Ruminiclostridium</taxon>
    </lineage>
</organism>
<feature type="domain" description="Beta-ketoacyl-[acyl-carrier-protein] synthase III N-terminal" evidence="16">
    <location>
        <begin position="110"/>
        <end position="188"/>
    </location>
</feature>
<evidence type="ECO:0000259" key="16">
    <source>
        <dbReference type="Pfam" id="PF08545"/>
    </source>
</evidence>
<keyword evidence="6 14" id="KW-0276">Fatty acid metabolism</keyword>
<dbReference type="Pfam" id="PF08545">
    <property type="entry name" value="ACP_syn_III"/>
    <property type="match status" value="1"/>
</dbReference>
<dbReference type="SUPFAM" id="SSF53901">
    <property type="entry name" value="Thiolase-like"/>
    <property type="match status" value="1"/>
</dbReference>
<evidence type="ECO:0000256" key="12">
    <source>
        <dbReference type="ARBA" id="ARBA00052467"/>
    </source>
</evidence>
<comment type="catalytic activity">
    <reaction evidence="11">
        <text>(2S)-2-methylbutanoyl-CoA + malonyl-[ACP] + H(+) = (4S)-4-methyl-3-oxohexanoyl-[ACP] + CO2 + CoA</text>
        <dbReference type="Rhea" id="RHEA:42276"/>
        <dbReference type="Rhea" id="RHEA-COMP:9623"/>
        <dbReference type="Rhea" id="RHEA-COMP:17148"/>
        <dbReference type="ChEBI" id="CHEBI:15378"/>
        <dbReference type="ChEBI" id="CHEBI:16526"/>
        <dbReference type="ChEBI" id="CHEBI:57287"/>
        <dbReference type="ChEBI" id="CHEBI:78449"/>
        <dbReference type="ChEBI" id="CHEBI:88166"/>
        <dbReference type="ChEBI" id="CHEBI:167462"/>
        <dbReference type="EC" id="2.3.1.300"/>
    </reaction>
    <physiologicalReaction direction="left-to-right" evidence="11">
        <dbReference type="Rhea" id="RHEA:42277"/>
    </physiologicalReaction>
</comment>
<dbReference type="Pfam" id="PF08541">
    <property type="entry name" value="ACP_syn_III_C"/>
    <property type="match status" value="1"/>
</dbReference>
<dbReference type="GO" id="GO:0006633">
    <property type="term" value="P:fatty acid biosynthetic process"/>
    <property type="evidence" value="ECO:0007669"/>
    <property type="project" value="UniProtKB-UniRule"/>
</dbReference>
<comment type="catalytic activity">
    <reaction evidence="12">
        <text>2-methylpropanoyl-CoA + malonyl-[ACP] + H(+) = 4-methyl-3-oxopentanoyl-[ACP] + CO2 + CoA</text>
        <dbReference type="Rhea" id="RHEA:42268"/>
        <dbReference type="Rhea" id="RHEA-COMP:9623"/>
        <dbReference type="Rhea" id="RHEA-COMP:9940"/>
        <dbReference type="ChEBI" id="CHEBI:15378"/>
        <dbReference type="ChEBI" id="CHEBI:16526"/>
        <dbReference type="ChEBI" id="CHEBI:57287"/>
        <dbReference type="ChEBI" id="CHEBI:57338"/>
        <dbReference type="ChEBI" id="CHEBI:78449"/>
        <dbReference type="ChEBI" id="CHEBI:78820"/>
        <dbReference type="EC" id="2.3.1.300"/>
    </reaction>
    <physiologicalReaction direction="left-to-right" evidence="12">
        <dbReference type="Rhea" id="RHEA:42269"/>
    </physiologicalReaction>
</comment>
<dbReference type="HAMAP" id="MF_01815">
    <property type="entry name" value="FabH"/>
    <property type="match status" value="1"/>
</dbReference>
<comment type="pathway">
    <text evidence="1 14">Lipid metabolism; fatty acid biosynthesis.</text>
</comment>
<evidence type="ECO:0000256" key="7">
    <source>
        <dbReference type="ARBA" id="ARBA00023098"/>
    </source>
</evidence>
<dbReference type="GO" id="GO:0005737">
    <property type="term" value="C:cytoplasm"/>
    <property type="evidence" value="ECO:0007669"/>
    <property type="project" value="UniProtKB-SubCell"/>
</dbReference>
<sequence>MQYNSSSKITGVGAYLPEKILTNHDLEKLVDTNDEWIVRRTGVKERRTAQKDEFSSDMAIKAVENLLTRHSAAIDEVDMIIVTTFTPDHLTPSVAALVQGYYGIQNAGTMDINAACTGFTYGLCVADSLITAGSFKKILLISSEATSKIMDYTDRNTCIIFGDAATAFVIEKTDGKGSILASSFNSDGKLAENVTCSVLSDRVNGRILTKDRLFQQEGKFLYEYVVKTIPDGVQNLLKKSQLSLEDIAWFVPHSANLRMIEALCKRLEFPMEKTLISNEYYGNTSSATIPLAIWMALQAARIKTGDKMVLYGFGGGLTHGGVVLEW</sequence>
<keyword evidence="18" id="KW-1185">Reference proteome</keyword>
<dbReference type="InterPro" id="IPR013751">
    <property type="entry name" value="ACP_syn_III_N"/>
</dbReference>
<evidence type="ECO:0000259" key="15">
    <source>
        <dbReference type="Pfam" id="PF08541"/>
    </source>
</evidence>
<keyword evidence="7 14" id="KW-0443">Lipid metabolism</keyword>
<dbReference type="CDD" id="cd00830">
    <property type="entry name" value="KAS_III"/>
    <property type="match status" value="1"/>
</dbReference>
<comment type="caution">
    <text evidence="17">The sequence shown here is derived from an EMBL/GenBank/DDBJ whole genome shotgun (WGS) entry which is preliminary data.</text>
</comment>
<proteinExistence type="inferred from homology"/>
<keyword evidence="4 14" id="KW-0444">Lipid biosynthesis</keyword>
<evidence type="ECO:0000256" key="3">
    <source>
        <dbReference type="ARBA" id="ARBA00022490"/>
    </source>
</evidence>
<dbReference type="STRING" id="1195236.CTER_2257"/>
<comment type="domain">
    <text evidence="14">The last Arg residue of the ACP-binding site is essential for the weak association between ACP/AcpP and FabH.</text>
</comment>
<dbReference type="Gene3D" id="3.40.47.10">
    <property type="match status" value="1"/>
</dbReference>
<protein>
    <recommendedName>
        <fullName evidence="14">Beta-ketoacyl-[acyl-carrier-protein] synthase III</fullName>
        <shortName evidence="14">Beta-ketoacyl-ACP synthase III</shortName>
        <shortName evidence="14">KAS III</shortName>
        <ecNumber evidence="14">2.3.1.180</ecNumber>
    </recommendedName>
    <alternativeName>
        <fullName evidence="14">3-oxoacyl-[acyl-carrier-protein] synthase 3</fullName>
    </alternativeName>
    <alternativeName>
        <fullName evidence="14">3-oxoacyl-[acyl-carrier-protein] synthase III</fullName>
    </alternativeName>
</protein>
<gene>
    <name evidence="14" type="primary">fabH</name>
    <name evidence="17" type="ORF">CTER_2257</name>
</gene>
<dbReference type="PANTHER" id="PTHR34069:SF2">
    <property type="entry name" value="BETA-KETOACYL-[ACYL-CARRIER-PROTEIN] SYNTHASE III"/>
    <property type="match status" value="1"/>
</dbReference>
<evidence type="ECO:0000256" key="4">
    <source>
        <dbReference type="ARBA" id="ARBA00022516"/>
    </source>
</evidence>
<feature type="active site" evidence="14">
    <location>
        <position position="283"/>
    </location>
</feature>
<dbReference type="PATRIC" id="fig|1195236.3.peg.2562"/>
<evidence type="ECO:0000256" key="10">
    <source>
        <dbReference type="ARBA" id="ARBA00051096"/>
    </source>
</evidence>
<feature type="active site" evidence="14">
    <location>
        <position position="253"/>
    </location>
</feature>
<dbReference type="InterPro" id="IPR004655">
    <property type="entry name" value="FabH"/>
</dbReference>
<dbReference type="FunFam" id="3.40.47.10:FF:000004">
    <property type="entry name" value="3-oxoacyl-[acyl-carrier-protein] synthase 3"/>
    <property type="match status" value="1"/>
</dbReference>